<accession>A0A5B7E554</accession>
<dbReference type="AlphaFoldDB" id="A0A5B7E554"/>
<dbReference type="Proteomes" id="UP000324222">
    <property type="component" value="Unassembled WGS sequence"/>
</dbReference>
<organism evidence="1 2">
    <name type="scientific">Portunus trituberculatus</name>
    <name type="common">Swimming crab</name>
    <name type="synonym">Neptunus trituberculatus</name>
    <dbReference type="NCBI Taxonomy" id="210409"/>
    <lineage>
        <taxon>Eukaryota</taxon>
        <taxon>Metazoa</taxon>
        <taxon>Ecdysozoa</taxon>
        <taxon>Arthropoda</taxon>
        <taxon>Crustacea</taxon>
        <taxon>Multicrustacea</taxon>
        <taxon>Malacostraca</taxon>
        <taxon>Eumalacostraca</taxon>
        <taxon>Eucarida</taxon>
        <taxon>Decapoda</taxon>
        <taxon>Pleocyemata</taxon>
        <taxon>Brachyura</taxon>
        <taxon>Eubrachyura</taxon>
        <taxon>Portunoidea</taxon>
        <taxon>Portunidae</taxon>
        <taxon>Portuninae</taxon>
        <taxon>Portunus</taxon>
    </lineage>
</organism>
<dbReference type="EMBL" id="VSRR010001892">
    <property type="protein sequence ID" value="MPC28316.1"/>
    <property type="molecule type" value="Genomic_DNA"/>
</dbReference>
<evidence type="ECO:0000313" key="1">
    <source>
        <dbReference type="EMBL" id="MPC28316.1"/>
    </source>
</evidence>
<keyword evidence="2" id="KW-1185">Reference proteome</keyword>
<gene>
    <name evidence="1" type="ORF">E2C01_021517</name>
</gene>
<comment type="caution">
    <text evidence="1">The sequence shown here is derived from an EMBL/GenBank/DDBJ whole genome shotgun (WGS) entry which is preliminary data.</text>
</comment>
<name>A0A5B7E554_PORTR</name>
<evidence type="ECO:0000313" key="2">
    <source>
        <dbReference type="Proteomes" id="UP000324222"/>
    </source>
</evidence>
<proteinExistence type="predicted"/>
<protein>
    <submittedName>
        <fullName evidence="1">Uncharacterized protein</fullName>
    </submittedName>
</protein>
<sequence>MFGPQRGSDLGFVSGVLIRPRSRLQLRYSHGDAWVIHFGHVRLGTKVLYQVVEDKVRNSTYAYMYRSLDNLILKQG</sequence>
<reference evidence="1 2" key="1">
    <citation type="submission" date="2019-05" db="EMBL/GenBank/DDBJ databases">
        <title>Another draft genome of Portunus trituberculatus and its Hox gene families provides insights of decapod evolution.</title>
        <authorList>
            <person name="Jeong J.-H."/>
            <person name="Song I."/>
            <person name="Kim S."/>
            <person name="Choi T."/>
            <person name="Kim D."/>
            <person name="Ryu S."/>
            <person name="Kim W."/>
        </authorList>
    </citation>
    <scope>NUCLEOTIDE SEQUENCE [LARGE SCALE GENOMIC DNA]</scope>
    <source>
        <tissue evidence="1">Muscle</tissue>
    </source>
</reference>